<keyword evidence="2 8" id="KW-0436">Ligase</keyword>
<dbReference type="GO" id="GO:0006631">
    <property type="term" value="P:fatty acid metabolic process"/>
    <property type="evidence" value="ECO:0007669"/>
    <property type="project" value="TreeGrafter"/>
</dbReference>
<dbReference type="Gene3D" id="3.30.300.30">
    <property type="match status" value="1"/>
</dbReference>
<dbReference type="SUPFAM" id="SSF56801">
    <property type="entry name" value="Acetyl-CoA synthetase-like"/>
    <property type="match status" value="1"/>
</dbReference>
<feature type="domain" description="AMP-dependent synthetase/ligase" evidence="6">
    <location>
        <begin position="8"/>
        <end position="362"/>
    </location>
</feature>
<accession>A0A3P3DDU0</accession>
<comment type="catalytic activity">
    <reaction evidence="3">
        <text>3-(methylsulfanyl)propanoate + ATP + CoA = 3-(methylsulfanyl)propanoyl-CoA + AMP + diphosphate</text>
        <dbReference type="Rhea" id="RHEA:43052"/>
        <dbReference type="ChEBI" id="CHEBI:30616"/>
        <dbReference type="ChEBI" id="CHEBI:33019"/>
        <dbReference type="ChEBI" id="CHEBI:49016"/>
        <dbReference type="ChEBI" id="CHEBI:57287"/>
        <dbReference type="ChEBI" id="CHEBI:82815"/>
        <dbReference type="ChEBI" id="CHEBI:456215"/>
        <dbReference type="EC" id="6.2.1.44"/>
    </reaction>
    <physiologicalReaction direction="left-to-right" evidence="3">
        <dbReference type="Rhea" id="RHEA:43053"/>
    </physiologicalReaction>
</comment>
<evidence type="ECO:0000259" key="6">
    <source>
        <dbReference type="Pfam" id="PF00501"/>
    </source>
</evidence>
<dbReference type="OrthoDB" id="9803968at2"/>
<dbReference type="GO" id="GO:0031956">
    <property type="term" value="F:medium-chain fatty acid-CoA ligase activity"/>
    <property type="evidence" value="ECO:0007669"/>
    <property type="project" value="TreeGrafter"/>
</dbReference>
<dbReference type="PROSITE" id="PS00455">
    <property type="entry name" value="AMP_BINDING"/>
    <property type="match status" value="1"/>
</dbReference>
<dbReference type="Gene3D" id="3.40.50.12780">
    <property type="entry name" value="N-terminal domain of ligase-like"/>
    <property type="match status" value="1"/>
</dbReference>
<comment type="similarity">
    <text evidence="1">Belongs to the ATP-dependent AMP-binding enzyme family.</text>
</comment>
<proteinExistence type="inferred from homology"/>
<organism evidence="8 9">
    <name type="scientific">Falsigemmobacter faecalis</name>
    <dbReference type="NCBI Taxonomy" id="2488730"/>
    <lineage>
        <taxon>Bacteria</taxon>
        <taxon>Pseudomonadati</taxon>
        <taxon>Pseudomonadota</taxon>
        <taxon>Alphaproteobacteria</taxon>
        <taxon>Rhodobacterales</taxon>
        <taxon>Paracoccaceae</taxon>
        <taxon>Falsigemmobacter</taxon>
    </lineage>
</organism>
<evidence type="ECO:0000313" key="8">
    <source>
        <dbReference type="EMBL" id="RRH72479.1"/>
    </source>
</evidence>
<dbReference type="Pfam" id="PF00501">
    <property type="entry name" value="AMP-binding"/>
    <property type="match status" value="1"/>
</dbReference>
<evidence type="ECO:0000313" key="9">
    <source>
        <dbReference type="Proteomes" id="UP000282125"/>
    </source>
</evidence>
<comment type="caution">
    <text evidence="8">The sequence shown here is derived from an EMBL/GenBank/DDBJ whole genome shotgun (WGS) entry which is preliminary data.</text>
</comment>
<dbReference type="PANTHER" id="PTHR43201:SF5">
    <property type="entry name" value="MEDIUM-CHAIN ACYL-COA LIGASE ACSF2, MITOCHONDRIAL"/>
    <property type="match status" value="1"/>
</dbReference>
<dbReference type="PANTHER" id="PTHR43201">
    <property type="entry name" value="ACYL-COA SYNTHETASE"/>
    <property type="match status" value="1"/>
</dbReference>
<evidence type="ECO:0000256" key="5">
    <source>
        <dbReference type="ARBA" id="ARBA00067668"/>
    </source>
</evidence>
<evidence type="ECO:0000256" key="3">
    <source>
        <dbReference type="ARBA" id="ARBA00051915"/>
    </source>
</evidence>
<evidence type="ECO:0000259" key="7">
    <source>
        <dbReference type="Pfam" id="PF13193"/>
    </source>
</evidence>
<evidence type="ECO:0000256" key="2">
    <source>
        <dbReference type="ARBA" id="ARBA00022598"/>
    </source>
</evidence>
<name>A0A3P3DDU0_9RHOB</name>
<dbReference type="InterPro" id="IPR025110">
    <property type="entry name" value="AMP-bd_C"/>
</dbReference>
<dbReference type="Pfam" id="PF13193">
    <property type="entry name" value="AMP-binding_C"/>
    <property type="match status" value="1"/>
</dbReference>
<dbReference type="InterPro" id="IPR045851">
    <property type="entry name" value="AMP-bd_C_sf"/>
</dbReference>
<dbReference type="EC" id="6.2.1.44" evidence="4"/>
<keyword evidence="9" id="KW-1185">Reference proteome</keyword>
<protein>
    <recommendedName>
        <fullName evidence="5">3-methylmercaptopropionyl-CoA ligase</fullName>
        <ecNumber evidence="4">6.2.1.44</ecNumber>
    </recommendedName>
</protein>
<dbReference type="EMBL" id="RRAZ01000023">
    <property type="protein sequence ID" value="RRH72479.1"/>
    <property type="molecule type" value="Genomic_DNA"/>
</dbReference>
<dbReference type="InterPro" id="IPR042099">
    <property type="entry name" value="ANL_N_sf"/>
</dbReference>
<gene>
    <name evidence="8" type="ORF">EG244_14555</name>
</gene>
<dbReference type="Proteomes" id="UP000282125">
    <property type="component" value="Unassembled WGS sequence"/>
</dbReference>
<dbReference type="InterPro" id="IPR020845">
    <property type="entry name" value="AMP-binding_CS"/>
</dbReference>
<dbReference type="RefSeq" id="WP_124965731.1">
    <property type="nucleotide sequence ID" value="NZ_RRAZ01000023.1"/>
</dbReference>
<sequence>MNPALWLKRTADLTPAAPALFLGRNCLADYAAFRDQAAAFGEGLTRRGIAPGDRVALFMKNCPDYLVAEFGIWWAGAVAVPVNAKLHGAEADWITENAGAKLVIAPETAGLSRGLPQIAPGGSAWAEMLSQPGRPEPHEMGLQDPCWLFYTSGTTGRPKGVILTAANLVAATSDYLADVDQVFAEDVALYAAPMSHGAGFYCLPHVVRGAAHCVPESGGFEPAEIFDLAEALGRVHMFAAPTMVKRMTAYARASGRTGQGLRSVIYGGGPMYLADITEAGEVFGEIFIQIYGQGECPMTITTLSRAEVAERGHPEWEKRLGSVGRAFTSVQVRIADEAGQSLPPGEIGEILVKGAPVMAGYWQNEKATSETIRDGWLRTGDMGAMDGAGYLTLHDRSKDVIITGGTNVYPREVEEALLTHPQVVEVSVIGRPDPEWGENIVAFVVADGPGAAELDAHLAARIARFKRPKEWHFVTELPKNNYGKILKTELRERLQSLSAP</sequence>
<dbReference type="FunFam" id="3.30.300.30:FF:000008">
    <property type="entry name" value="2,3-dihydroxybenzoate-AMP ligase"/>
    <property type="match status" value="1"/>
</dbReference>
<reference evidence="8 9" key="1">
    <citation type="submission" date="2018-11" db="EMBL/GenBank/DDBJ databases">
        <title>Gemmobacter sp. nov., YIM 102744-1 draft genome.</title>
        <authorList>
            <person name="Li G."/>
            <person name="Jiang Y."/>
        </authorList>
    </citation>
    <scope>NUCLEOTIDE SEQUENCE [LARGE SCALE GENOMIC DNA]</scope>
    <source>
        <strain evidence="8 9">YIM 102744-1</strain>
    </source>
</reference>
<dbReference type="AlphaFoldDB" id="A0A3P3DDU0"/>
<evidence type="ECO:0000256" key="1">
    <source>
        <dbReference type="ARBA" id="ARBA00006432"/>
    </source>
</evidence>
<dbReference type="InterPro" id="IPR000873">
    <property type="entry name" value="AMP-dep_synth/lig_dom"/>
</dbReference>
<evidence type="ECO:0000256" key="4">
    <source>
        <dbReference type="ARBA" id="ARBA00066616"/>
    </source>
</evidence>
<feature type="domain" description="AMP-binding enzyme C-terminal" evidence="7">
    <location>
        <begin position="412"/>
        <end position="484"/>
    </location>
</feature>